<dbReference type="RefSeq" id="WP_062410779.1">
    <property type="nucleotide sequence ID" value="NZ_BJCS01000016.1"/>
</dbReference>
<dbReference type="GO" id="GO:0016787">
    <property type="term" value="F:hydrolase activity"/>
    <property type="evidence" value="ECO:0007669"/>
    <property type="project" value="UniProtKB-KW"/>
</dbReference>
<name>A0A0U2VXJ3_9BACL</name>
<proteinExistence type="predicted"/>
<keyword evidence="1" id="KW-0378">Hydrolase</keyword>
<dbReference type="OrthoDB" id="1495892at2"/>
<protein>
    <submittedName>
        <fullName evidence="1">DinB superfamily metal-dependent hydrolase</fullName>
    </submittedName>
</protein>
<dbReference type="Pfam" id="PF12867">
    <property type="entry name" value="DinB_2"/>
    <property type="match status" value="1"/>
</dbReference>
<reference evidence="2" key="1">
    <citation type="submission" date="2015-12" db="EMBL/GenBank/DDBJ databases">
        <title>Complete genome sequences of two moderately thermophilic Paenibacillus species.</title>
        <authorList>
            <person name="Butler R.III."/>
            <person name="Wang J."/>
            <person name="Stark B.C."/>
            <person name="Pombert J.-F."/>
        </authorList>
    </citation>
    <scope>NUCLEOTIDE SEQUENCE [LARGE SCALE GENOMIC DNA]</scope>
    <source>
        <strain evidence="2">32O-Y</strain>
    </source>
</reference>
<evidence type="ECO:0000313" key="1">
    <source>
        <dbReference type="EMBL" id="ALS25430.1"/>
    </source>
</evidence>
<reference evidence="1 2" key="2">
    <citation type="journal article" date="2016" name="Genome Announc.">
        <title>Complete Genome Sequences of Two Interactive Moderate Thermophiles, Paenibacillus napthalenovorans 32O-Y and Paenibacillus sp. 32O-W.</title>
        <authorList>
            <person name="Butler R.R.III."/>
            <person name="Wang J."/>
            <person name="Stark B.C."/>
            <person name="Pombert J.F."/>
        </authorList>
    </citation>
    <scope>NUCLEOTIDE SEQUENCE [LARGE SCALE GENOMIC DNA]</scope>
    <source>
        <strain evidence="1 2">32O-Y</strain>
    </source>
</reference>
<dbReference type="KEGG" id="pnp:IJ22_51710"/>
<dbReference type="Gene3D" id="1.20.120.450">
    <property type="entry name" value="dinb family like domain"/>
    <property type="match status" value="1"/>
</dbReference>
<sequence>MSIQEAIRSIHDTIDDMVRVSKGLSEDIIRWKPAEDKWSVIEVLCHVEEATPFWLNEIQALVKSPGIEWGRGLQHEGRLAAVAAAGGRSTGEVLQGIESSKAQVQAVLGTLTEEDLKAEAPSRNPRFGTKPLQFIVDHLLVEHLITHLNQINRNIGQYREAH</sequence>
<dbReference type="Proteomes" id="UP000061660">
    <property type="component" value="Chromosome"/>
</dbReference>
<keyword evidence="2" id="KW-1185">Reference proteome</keyword>
<dbReference type="SUPFAM" id="SSF109854">
    <property type="entry name" value="DinB/YfiT-like putative metalloenzymes"/>
    <property type="match status" value="1"/>
</dbReference>
<evidence type="ECO:0000313" key="2">
    <source>
        <dbReference type="Proteomes" id="UP000061660"/>
    </source>
</evidence>
<organism evidence="1 2">
    <name type="scientific">Paenibacillus naphthalenovorans</name>
    <dbReference type="NCBI Taxonomy" id="162209"/>
    <lineage>
        <taxon>Bacteria</taxon>
        <taxon>Bacillati</taxon>
        <taxon>Bacillota</taxon>
        <taxon>Bacilli</taxon>
        <taxon>Bacillales</taxon>
        <taxon>Paenibacillaceae</taxon>
        <taxon>Paenibacillus</taxon>
    </lineage>
</organism>
<dbReference type="EMBL" id="CP013652">
    <property type="protein sequence ID" value="ALS25430.1"/>
    <property type="molecule type" value="Genomic_DNA"/>
</dbReference>
<dbReference type="PATRIC" id="fig|162209.4.peg.5467"/>
<dbReference type="STRING" id="162209.IJ22_51710"/>
<gene>
    <name evidence="1" type="ORF">IJ22_51710</name>
</gene>
<dbReference type="AlphaFoldDB" id="A0A0U2VXJ3"/>
<accession>A0A0U2VXJ3</accession>
<dbReference type="InterPro" id="IPR034660">
    <property type="entry name" value="DinB/YfiT-like"/>
</dbReference>
<dbReference type="InterPro" id="IPR024775">
    <property type="entry name" value="DinB-like"/>
</dbReference>